<comment type="caution">
    <text evidence="1">The sequence shown here is derived from an EMBL/GenBank/DDBJ whole genome shotgun (WGS) entry which is preliminary data.</text>
</comment>
<dbReference type="VEuPathDB" id="FungiDB:CH63R_14617"/>
<dbReference type="Proteomes" id="UP000092177">
    <property type="component" value="Chromosome 12"/>
</dbReference>
<keyword evidence="2" id="KW-1185">Reference proteome</keyword>
<dbReference type="EMBL" id="LTAN01000012">
    <property type="protein sequence ID" value="OBR02045.1"/>
    <property type="molecule type" value="Genomic_DNA"/>
</dbReference>
<sequence>MAPNGNAFVINPSAPEPPTQYAHARLAPAGSHRTIYISGIACVHLATGEWPGAKDNGDGTYELDVRVQTAAVLSNIDLIIRKATGGKGSVKNLIDSVVYVVDMKGDYQGINEE</sequence>
<reference evidence="2" key="1">
    <citation type="journal article" date="2017" name="BMC Genomics">
        <title>Gapless genome assembly of Colletotrichum higginsianum reveals chromosome structure and association of transposable elements with secondary metabolite gene clusters.</title>
        <authorList>
            <person name="Dallery J.-F."/>
            <person name="Lapalu N."/>
            <person name="Zampounis A."/>
            <person name="Pigne S."/>
            <person name="Luyten I."/>
            <person name="Amselem J."/>
            <person name="Wittenberg A.H.J."/>
            <person name="Zhou S."/>
            <person name="de Queiroz M.V."/>
            <person name="Robin G.P."/>
            <person name="Auger A."/>
            <person name="Hainaut M."/>
            <person name="Henrissat B."/>
            <person name="Kim K.-T."/>
            <person name="Lee Y.-H."/>
            <person name="Lespinet O."/>
            <person name="Schwartz D.C."/>
            <person name="Thon M.R."/>
            <person name="O'Connell R.J."/>
        </authorList>
    </citation>
    <scope>NUCLEOTIDE SEQUENCE [LARGE SCALE GENOMIC DNA]</scope>
    <source>
        <strain evidence="2">IMI 349063</strain>
    </source>
</reference>
<proteinExistence type="predicted"/>
<dbReference type="AlphaFoldDB" id="A0A1B7XQK3"/>
<gene>
    <name evidence="1" type="ORF">CH63R_14617</name>
</gene>
<evidence type="ECO:0000313" key="2">
    <source>
        <dbReference type="Proteomes" id="UP000092177"/>
    </source>
</evidence>
<dbReference type="SUPFAM" id="SSF55298">
    <property type="entry name" value="YjgF-like"/>
    <property type="match status" value="1"/>
</dbReference>
<name>A0A1B7XQK3_COLHI</name>
<organism evidence="1 2">
    <name type="scientific">Colletotrichum higginsianum (strain IMI 349063)</name>
    <name type="common">Crucifer anthracnose fungus</name>
    <dbReference type="NCBI Taxonomy" id="759273"/>
    <lineage>
        <taxon>Eukaryota</taxon>
        <taxon>Fungi</taxon>
        <taxon>Dikarya</taxon>
        <taxon>Ascomycota</taxon>
        <taxon>Pezizomycotina</taxon>
        <taxon>Sordariomycetes</taxon>
        <taxon>Hypocreomycetidae</taxon>
        <taxon>Glomerellales</taxon>
        <taxon>Glomerellaceae</taxon>
        <taxon>Colletotrichum</taxon>
        <taxon>Colletotrichum destructivum species complex</taxon>
    </lineage>
</organism>
<dbReference type="CDD" id="cd00448">
    <property type="entry name" value="YjgF_YER057c_UK114_family"/>
    <property type="match status" value="1"/>
</dbReference>
<protein>
    <submittedName>
        <fullName evidence="1">Endoribonuclease L-PSP</fullName>
    </submittedName>
</protein>
<evidence type="ECO:0000313" key="1">
    <source>
        <dbReference type="EMBL" id="OBR02045.1"/>
    </source>
</evidence>
<dbReference type="InterPro" id="IPR035959">
    <property type="entry name" value="RutC-like_sf"/>
</dbReference>
<dbReference type="RefSeq" id="XP_018150563.1">
    <property type="nucleotide sequence ID" value="XM_018309591.1"/>
</dbReference>
<accession>A0A1B7XQK3</accession>
<dbReference type="GeneID" id="28873698"/>
<dbReference type="KEGG" id="chig:CH63R_14617"/>
<dbReference type="Gene3D" id="3.30.1330.40">
    <property type="entry name" value="RutC-like"/>
    <property type="match status" value="1"/>
</dbReference>
<dbReference type="OrthoDB" id="309640at2759"/>